<gene>
    <name evidence="2" type="ORF">V9T40_012012</name>
</gene>
<organism evidence="2 3">
    <name type="scientific">Parthenolecanium corni</name>
    <dbReference type="NCBI Taxonomy" id="536013"/>
    <lineage>
        <taxon>Eukaryota</taxon>
        <taxon>Metazoa</taxon>
        <taxon>Ecdysozoa</taxon>
        <taxon>Arthropoda</taxon>
        <taxon>Hexapoda</taxon>
        <taxon>Insecta</taxon>
        <taxon>Pterygota</taxon>
        <taxon>Neoptera</taxon>
        <taxon>Paraneoptera</taxon>
        <taxon>Hemiptera</taxon>
        <taxon>Sternorrhyncha</taxon>
        <taxon>Coccoidea</taxon>
        <taxon>Coccidae</taxon>
        <taxon>Parthenolecanium</taxon>
    </lineage>
</organism>
<dbReference type="PANTHER" id="PTHR46704:SF9">
    <property type="entry name" value="BHLH DOMAIN-CONTAINING PROTEIN"/>
    <property type="match status" value="1"/>
</dbReference>
<name>A0AAN9T840_9HEMI</name>
<dbReference type="PANTHER" id="PTHR46704">
    <property type="entry name" value="CXC DOMAIN-CONTAINING PROTEIN-RELATED"/>
    <property type="match status" value="1"/>
</dbReference>
<reference evidence="2 3" key="1">
    <citation type="submission" date="2024-03" db="EMBL/GenBank/DDBJ databases">
        <title>Adaptation during the transition from Ophiocordyceps entomopathogen to insect associate is accompanied by gene loss and intensified selection.</title>
        <authorList>
            <person name="Ward C.M."/>
            <person name="Onetto C.A."/>
            <person name="Borneman A.R."/>
        </authorList>
    </citation>
    <scope>NUCLEOTIDE SEQUENCE [LARGE SCALE GENOMIC DNA]</scope>
    <source>
        <strain evidence="2">AWRI1</strain>
        <tissue evidence="2">Single Adult Female</tissue>
    </source>
</reference>
<evidence type="ECO:0000256" key="1">
    <source>
        <dbReference type="SAM" id="MobiDB-lite"/>
    </source>
</evidence>
<evidence type="ECO:0000313" key="3">
    <source>
        <dbReference type="Proteomes" id="UP001367676"/>
    </source>
</evidence>
<feature type="region of interest" description="Disordered" evidence="1">
    <location>
        <begin position="92"/>
        <end position="118"/>
    </location>
</feature>
<dbReference type="EMBL" id="JBBCAQ010000036">
    <property type="protein sequence ID" value="KAK7575726.1"/>
    <property type="molecule type" value="Genomic_DNA"/>
</dbReference>
<evidence type="ECO:0000313" key="2">
    <source>
        <dbReference type="EMBL" id="KAK7575726.1"/>
    </source>
</evidence>
<feature type="compositionally biased region" description="Basic residues" evidence="1">
    <location>
        <begin position="524"/>
        <end position="549"/>
    </location>
</feature>
<accession>A0AAN9T840</accession>
<protein>
    <submittedName>
        <fullName evidence="2">Uncharacterized protein</fullName>
    </submittedName>
</protein>
<feature type="compositionally biased region" description="Acidic residues" evidence="1">
    <location>
        <begin position="1553"/>
        <end position="1573"/>
    </location>
</feature>
<feature type="region of interest" description="Disordered" evidence="1">
    <location>
        <begin position="1533"/>
        <end position="1573"/>
    </location>
</feature>
<feature type="compositionally biased region" description="Low complexity" evidence="1">
    <location>
        <begin position="100"/>
        <end position="111"/>
    </location>
</feature>
<sequence>MEVSQNTTPRVLCVLHLGDAACNETIQPLSEEKFEKLKVIVAARKQYKQTKYAAIIHNFPDVLNETIHGYHYSCYKKFSSIPNSLRETARNTQQSLALESSTTKSSQQQPQANSVSETHRILRSTHSIVPTAEGKQVLEQSCIFCKKKNIKFKYEKQKLVRCSTQNFEKSIREECKILQDYDILGSVGCSDFTALEVFYHKICRTRFSKQASAKASQISQRLTDKEQSIWHLRRKAHNEAFSALCNYINEYILEKEEIASLKNMYDTYSDIVSSHISDELQEIGTAIQRLEEKLNNEYGQKLCFEKIKKDTIVFKNGMNISDAVRTQFVTKSESGNPEIVVRKAAHLLRKSILGMGSKNFDEALSVQKILSDTEDLPDLMKHFLEALFNGPIFRSSTLKFSNRMKSVGADLVFTVSHGKFIPAKHLALGLGLKSITGKKEVLQILNRLGHSINYWLAEELETRMAEEVSVSESVVPDGIDRVPHLSTCVAFDNYDEQVETLSGKGSLHETVGICFQRLNENPAPKKKTPTKTSNLKRSKKPAKKSKKRKLDFTETTLQPYSKPLQFEKAQWSDTVLEKPITFHEAERRDLFWVFSVSVFKDEIPMWIGYNSKTVADNQPKHRVTYLRNYDEHSTNPSMIIETLKITGKIAMECGQKFGIVTYDLAIAKPAMQIQSMESPTFDNIFIHFGAFHLFLAYFAALGKLIAEAGCTHILSESGVLAENSAKGFISGKHFNRCKRLHPLFALALKLQHVKMYFTSTQKELPPGLEVYLMNIFNHREYFVENEYPAELNNFFLEYEEFCTATRNGEHGSTAQFWFSYIDYVFLYLKMSRAVRMNDVDLFTFCLPEMTNLFFVTNHSNYAKWMVRYQENLKNIDSKYPGLKQLLQNGGLSIKRSNIPFAGAPIDQTLEQTINKDSASRTTGISAMTNEPSAHLRWTITRSMRSEIVTKLKDMTGLNSKDDVCRELKPYRIRQDNSDLSAICKILEESANPFCEALRDEVLYNIGTGKAAGEQTKEFLLTTRSKGDQLRTKFIEECKEDSDRFNREIKRLPVRNFETEGIKVKISTKDKKITELGLTCGIFGRLCCLAIQKKLNLEHVLQYSLTPLPLSLVHIDGSMMKTNKSQLLHHLKKYSHTDDSPKEVYDVVDAMFLLHTLPSKLPDTYGELSQYILKKLCSTKANRIDVIFDQYMTPSIKDYERTLRGEAAATPKKFVIQGPHQKRPREFQKALSNQLFKKSFTEFLARDWKQEHHREILKHKILFFTERNKCFCITKESVREIVELECQHEEADTRLFFHCEHIFNHNVSFEDSTDASTRDIVIRTGDTDVLIIFLCNIQKSSNIKKHHKIWLDFGAGKSRHFINVSQMADKLGPKLCESLPAFHAFTGCDYTAAFAHKGKIRPFNILSKTPAYQEAFSSMGKAPELLEKTFELLEQFTCELYGQKRTQTVNKARVQLFHKHNSPKNTSNPFSGIRKTHPALYPPCQSVLRNKILRTQYICMAWNNAGNPNPQNMLKPEDFGWEISDEKYVPKWNNQPYLPPNMEEFQDTLTETLDTSDEEEDITLEDSDFDSSEE</sequence>
<comment type="caution">
    <text evidence="2">The sequence shown here is derived from an EMBL/GenBank/DDBJ whole genome shotgun (WGS) entry which is preliminary data.</text>
</comment>
<dbReference type="Proteomes" id="UP001367676">
    <property type="component" value="Unassembled WGS sequence"/>
</dbReference>
<feature type="region of interest" description="Disordered" evidence="1">
    <location>
        <begin position="519"/>
        <end position="550"/>
    </location>
</feature>
<keyword evidence="3" id="KW-1185">Reference proteome</keyword>
<proteinExistence type="predicted"/>